<dbReference type="EMBL" id="CP009509">
    <property type="protein sequence ID" value="AKB41279.1"/>
    <property type="molecule type" value="Genomic_DNA"/>
</dbReference>
<accession>A0A0E3PZT2</accession>
<dbReference type="HOGENOM" id="CLU_1536681_0_0_2"/>
<name>A0A0E3PZT2_METMZ</name>
<organism evidence="1 2">
    <name type="scientific">Methanosarcina mazei WWM610</name>
    <dbReference type="NCBI Taxonomy" id="1434117"/>
    <lineage>
        <taxon>Archaea</taxon>
        <taxon>Methanobacteriati</taxon>
        <taxon>Methanobacteriota</taxon>
        <taxon>Stenosarchaea group</taxon>
        <taxon>Methanomicrobia</taxon>
        <taxon>Methanosarcinales</taxon>
        <taxon>Methanosarcinaceae</taxon>
        <taxon>Methanosarcina</taxon>
    </lineage>
</organism>
<gene>
    <name evidence="1" type="ORF">MSMAW_2288</name>
</gene>
<evidence type="ECO:0000313" key="1">
    <source>
        <dbReference type="EMBL" id="AKB41279.1"/>
    </source>
</evidence>
<reference evidence="1 2" key="1">
    <citation type="submission" date="2014-07" db="EMBL/GenBank/DDBJ databases">
        <title>Methanogenic archaea and the global carbon cycle.</title>
        <authorList>
            <person name="Henriksen J.R."/>
            <person name="Luke J."/>
            <person name="Reinhart S."/>
            <person name="Benedict M.N."/>
            <person name="Youngblut N.D."/>
            <person name="Metcalf M.E."/>
            <person name="Whitaker R.J."/>
            <person name="Metcalf W.W."/>
        </authorList>
    </citation>
    <scope>NUCLEOTIDE SEQUENCE [LARGE SCALE GENOMIC DNA]</scope>
    <source>
        <strain evidence="1 2">WWM610</strain>
    </source>
</reference>
<proteinExistence type="predicted"/>
<evidence type="ECO:0000313" key="2">
    <source>
        <dbReference type="Proteomes" id="UP000033058"/>
    </source>
</evidence>
<dbReference type="Proteomes" id="UP000033058">
    <property type="component" value="Chromosome"/>
</dbReference>
<dbReference type="AlphaFoldDB" id="A0A0E3PZT2"/>
<sequence>MVDEIEFCPICGQGTLDSEEIEESSSDEYTKTCYYSCGHKLTKLYVSATVLVKAGLQKIVSRRGNKVSGKHLEYEIEERYRENDIDCHGRLTLEAVYINHKSKHTSVFHVVKYRDSNELKHIDCKNNSCKNSWQSDSGLPMEDYFLFEFIPEVSYPSSFKIQCLKCNAKYEVIK</sequence>
<dbReference type="GeneID" id="24852036"/>
<protein>
    <submittedName>
        <fullName evidence="1">Uncharacterized protein</fullName>
    </submittedName>
</protein>
<dbReference type="PATRIC" id="fig|1434117.4.peg.2923"/>
<dbReference type="RefSeq" id="WP_048052972.1">
    <property type="nucleotide sequence ID" value="NZ_CP009509.1"/>
</dbReference>